<dbReference type="Proteomes" id="UP000827092">
    <property type="component" value="Unassembled WGS sequence"/>
</dbReference>
<dbReference type="SUPFAM" id="SSF53474">
    <property type="entry name" value="alpha/beta-Hydrolases"/>
    <property type="match status" value="1"/>
</dbReference>
<proteinExistence type="inferred from homology"/>
<accession>A0AAV6VIK0</accession>
<feature type="compositionally biased region" description="Basic and acidic residues" evidence="3">
    <location>
        <begin position="433"/>
        <end position="452"/>
    </location>
</feature>
<dbReference type="Gene3D" id="3.40.50.1820">
    <property type="entry name" value="alpha/beta hydrolase"/>
    <property type="match status" value="1"/>
</dbReference>
<evidence type="ECO:0000256" key="2">
    <source>
        <dbReference type="ARBA" id="ARBA00023180"/>
    </source>
</evidence>
<evidence type="ECO:0000256" key="4">
    <source>
        <dbReference type="SAM" id="Phobius"/>
    </source>
</evidence>
<evidence type="ECO:0000313" key="6">
    <source>
        <dbReference type="EMBL" id="KAG8196300.1"/>
    </source>
</evidence>
<keyword evidence="7" id="KW-1185">Reference proteome</keyword>
<dbReference type="InterPro" id="IPR051093">
    <property type="entry name" value="Neuroligin/BSAL"/>
</dbReference>
<feature type="transmembrane region" description="Helical" evidence="4">
    <location>
        <begin position="597"/>
        <end position="624"/>
    </location>
</feature>
<keyword evidence="4" id="KW-0472">Membrane</keyword>
<dbReference type="InterPro" id="IPR029058">
    <property type="entry name" value="AB_hydrolase_fold"/>
</dbReference>
<evidence type="ECO:0000259" key="5">
    <source>
        <dbReference type="Pfam" id="PF00135"/>
    </source>
</evidence>
<evidence type="ECO:0000256" key="1">
    <source>
        <dbReference type="ARBA" id="ARBA00005964"/>
    </source>
</evidence>
<sequence length="748" mass="83499">MYNLSDFLLWLPLNTKISHYRNPLDLHKSGPNTGSDLNHLLRRSPAVGRERVPVLVFIHGESYEWNAGNPYDGSVLASFGKVVVVTVNFRLGVLGFLPVMEGSARGNYGLTDQVAALHWIQENIAEFGGDPKNVTLFGQGHGAACVNFLVLSPMSKGSSLFPAGLFQRAIMMSGSALSPWALARDADIYAQQIARTLGCPTDQPSSLLECLRERSVADILRVEITVPMFLTGFGPTIDGIVIQNEPAAMMEDLSDEHQMNTGLFDLMFGVTRVESYQYVTEQEEKNGLKIERRDKLLRTLVRNIFNYHLQEIFLTIVNEYTDWTRAVQHDINILDGTLDALGDALVVAPIVKSANYHSKSALRKSYFYVFNYQVEDGKFPQRQGCVSGEELQFVFGAPLLGTLGHFSRNYSQPEQQLAEATMTYYVNFARNGDPNHARQEKNQDRSKGRYDRNSWPTYDNVHQKYLMLGIKPKVRDHYHAHQLSFWLNLFPLLHATSSVTVPREHHLLDDHNNPLSYDGAVRQVPFSGYSRPSADGDAVTMSPGPVSTTSGTKRRQNIILTTLLPDFLASTETSNVSVTTMNVTDSQAVVMTDDGGISTALCITIAVGFSLLVLNILIFAGIYYQRDRNRAEEKLQKRIMAENAVDGQLASASISHVKASSLRAPPPSPVCQTIQQQQELALHPPPQKMLHQKVPPKPCMVPTVPQIHQRESLVDVQTLLHSVKRSPVHQFSQNAQVHQSHNHHEIKL</sequence>
<dbReference type="PANTHER" id="PTHR43903">
    <property type="entry name" value="NEUROLIGIN"/>
    <property type="match status" value="1"/>
</dbReference>
<evidence type="ECO:0000313" key="7">
    <source>
        <dbReference type="Proteomes" id="UP000827092"/>
    </source>
</evidence>
<name>A0AAV6VIK0_9ARAC</name>
<evidence type="ECO:0000256" key="3">
    <source>
        <dbReference type="SAM" id="MobiDB-lite"/>
    </source>
</evidence>
<reference evidence="6 7" key="1">
    <citation type="journal article" date="2022" name="Nat. Ecol. Evol.">
        <title>A masculinizing supergene underlies an exaggerated male reproductive morph in a spider.</title>
        <authorList>
            <person name="Hendrickx F."/>
            <person name="De Corte Z."/>
            <person name="Sonet G."/>
            <person name="Van Belleghem S.M."/>
            <person name="Kostlbacher S."/>
            <person name="Vangestel C."/>
        </authorList>
    </citation>
    <scope>NUCLEOTIDE SEQUENCE [LARGE SCALE GENOMIC DNA]</scope>
    <source>
        <strain evidence="6">W744_W776</strain>
    </source>
</reference>
<dbReference type="Pfam" id="PF00135">
    <property type="entry name" value="COesterase"/>
    <property type="match status" value="1"/>
</dbReference>
<comment type="similarity">
    <text evidence="1">Belongs to the type-B carboxylesterase/lipase family.</text>
</comment>
<feature type="region of interest" description="Disordered" evidence="3">
    <location>
        <begin position="531"/>
        <end position="551"/>
    </location>
</feature>
<organism evidence="6 7">
    <name type="scientific">Oedothorax gibbosus</name>
    <dbReference type="NCBI Taxonomy" id="931172"/>
    <lineage>
        <taxon>Eukaryota</taxon>
        <taxon>Metazoa</taxon>
        <taxon>Ecdysozoa</taxon>
        <taxon>Arthropoda</taxon>
        <taxon>Chelicerata</taxon>
        <taxon>Arachnida</taxon>
        <taxon>Araneae</taxon>
        <taxon>Araneomorphae</taxon>
        <taxon>Entelegynae</taxon>
        <taxon>Araneoidea</taxon>
        <taxon>Linyphiidae</taxon>
        <taxon>Erigoninae</taxon>
        <taxon>Oedothorax</taxon>
    </lineage>
</organism>
<dbReference type="InterPro" id="IPR002018">
    <property type="entry name" value="CarbesteraseB"/>
</dbReference>
<dbReference type="EMBL" id="JAFNEN010000073">
    <property type="protein sequence ID" value="KAG8196300.1"/>
    <property type="molecule type" value="Genomic_DNA"/>
</dbReference>
<protein>
    <recommendedName>
        <fullName evidence="5">Carboxylesterase type B domain-containing protein</fullName>
    </recommendedName>
</protein>
<comment type="caution">
    <text evidence="6">The sequence shown here is derived from an EMBL/GenBank/DDBJ whole genome shotgun (WGS) entry which is preliminary data.</text>
</comment>
<keyword evidence="2" id="KW-0325">Glycoprotein</keyword>
<gene>
    <name evidence="6" type="ORF">JTE90_023852</name>
</gene>
<keyword evidence="4" id="KW-1133">Transmembrane helix</keyword>
<keyword evidence="4" id="KW-0812">Transmembrane</keyword>
<feature type="domain" description="Carboxylesterase type B" evidence="5">
    <location>
        <begin position="49"/>
        <end position="486"/>
    </location>
</feature>
<dbReference type="AlphaFoldDB" id="A0AAV6VIK0"/>
<feature type="region of interest" description="Disordered" evidence="3">
    <location>
        <begin position="431"/>
        <end position="454"/>
    </location>
</feature>